<dbReference type="EMBL" id="JAVDRL010000022">
    <property type="protein sequence ID" value="MDR6534202.1"/>
    <property type="molecule type" value="Genomic_DNA"/>
</dbReference>
<comment type="similarity">
    <text evidence="2">Belongs to the acyl-CoA dehydrogenase family.</text>
</comment>
<dbReference type="InterPro" id="IPR046373">
    <property type="entry name" value="Acyl-CoA_Oxase/DH_mid-dom_sf"/>
</dbReference>
<dbReference type="InterPro" id="IPR036250">
    <property type="entry name" value="AcylCo_DH-like_C"/>
</dbReference>
<dbReference type="Pfam" id="PF00441">
    <property type="entry name" value="Acyl-CoA_dh_1"/>
    <property type="match status" value="1"/>
</dbReference>
<feature type="domain" description="Acyl-CoA dehydrogenase/oxidase C-terminal" evidence="6">
    <location>
        <begin position="224"/>
        <end position="335"/>
    </location>
</feature>
<dbReference type="Gene3D" id="1.20.140.10">
    <property type="entry name" value="Butyryl-CoA Dehydrogenase, subunit A, domain 3"/>
    <property type="match status" value="1"/>
</dbReference>
<evidence type="ECO:0000256" key="4">
    <source>
        <dbReference type="ARBA" id="ARBA00022827"/>
    </source>
</evidence>
<dbReference type="InterPro" id="IPR009075">
    <property type="entry name" value="AcylCo_DH/oxidase_C"/>
</dbReference>
<keyword evidence="9" id="KW-1185">Reference proteome</keyword>
<evidence type="ECO:0000313" key="8">
    <source>
        <dbReference type="EMBL" id="MDR6534202.1"/>
    </source>
</evidence>
<evidence type="ECO:0000256" key="3">
    <source>
        <dbReference type="ARBA" id="ARBA00022630"/>
    </source>
</evidence>
<evidence type="ECO:0000256" key="1">
    <source>
        <dbReference type="ARBA" id="ARBA00001974"/>
    </source>
</evidence>
<keyword evidence="4" id="KW-0274">FAD</keyword>
<dbReference type="SUPFAM" id="SSF56645">
    <property type="entry name" value="Acyl-CoA dehydrogenase NM domain-like"/>
    <property type="match status" value="1"/>
</dbReference>
<keyword evidence="5" id="KW-0560">Oxidoreductase</keyword>
<gene>
    <name evidence="8" type="ORF">J2800_004973</name>
</gene>
<dbReference type="Gene3D" id="1.10.540.10">
    <property type="entry name" value="Acyl-CoA dehydrogenase/oxidase, N-terminal domain"/>
    <property type="match status" value="1"/>
</dbReference>
<dbReference type="CDD" id="cd00567">
    <property type="entry name" value="ACAD"/>
    <property type="match status" value="1"/>
</dbReference>
<proteinExistence type="inferred from homology"/>
<dbReference type="RefSeq" id="WP_310035406.1">
    <property type="nucleotide sequence ID" value="NZ_JAVDRL010000022.1"/>
</dbReference>
<dbReference type="PANTHER" id="PTHR43884">
    <property type="entry name" value="ACYL-COA DEHYDROGENASE"/>
    <property type="match status" value="1"/>
</dbReference>
<evidence type="ECO:0000256" key="2">
    <source>
        <dbReference type="ARBA" id="ARBA00009347"/>
    </source>
</evidence>
<dbReference type="SUPFAM" id="SSF47203">
    <property type="entry name" value="Acyl-CoA dehydrogenase C-terminal domain-like"/>
    <property type="match status" value="1"/>
</dbReference>
<organism evidence="8 9">
    <name type="scientific">Caulobacter rhizosphaerae</name>
    <dbReference type="NCBI Taxonomy" id="2010972"/>
    <lineage>
        <taxon>Bacteria</taxon>
        <taxon>Pseudomonadati</taxon>
        <taxon>Pseudomonadota</taxon>
        <taxon>Alphaproteobacteria</taxon>
        <taxon>Caulobacterales</taxon>
        <taxon>Caulobacteraceae</taxon>
        <taxon>Caulobacter</taxon>
    </lineage>
</organism>
<comment type="cofactor">
    <cofactor evidence="1">
        <name>FAD</name>
        <dbReference type="ChEBI" id="CHEBI:57692"/>
    </cofactor>
</comment>
<dbReference type="InterPro" id="IPR009100">
    <property type="entry name" value="AcylCoA_DH/oxidase_NM_dom_sf"/>
</dbReference>
<sequence length="345" mass="36550">MNFELSEDQAMLKDTADRLFAQAAGDPSGDLWARMAELGLLAAPFAEQDGGFGLGPVETMILAEAAGRAQVLTPYASSIVAAGTALRLAPVPPSGLIAGLAAGEVQFAWGHEELGMPSGQARRTRARSSGDGWILSGRKTNVVHVAGDARLVVTATTDSGPIVLLVPLDAQGVSRRDYQLFDGTPASEISFYEVVVEAGAVLAHGPDAVTLTERAREHLVAFRASEAVGLMQALLDATLEHLRTRRQFGEPLSSFQALRHKAADMLVALEQARSMAMLAALSVEDAEAETRRKTIAQVRTVVAKACKLVGQAAVQLHGGIGVTEEHPVGRGFRQLTLIDLEMERG</sequence>
<comment type="caution">
    <text evidence="8">The sequence shown here is derived from an EMBL/GenBank/DDBJ whole genome shotgun (WGS) entry which is preliminary data.</text>
</comment>
<evidence type="ECO:0000256" key="5">
    <source>
        <dbReference type="ARBA" id="ARBA00023002"/>
    </source>
</evidence>
<protein>
    <submittedName>
        <fullName evidence="8">Alkylation response protein AidB-like acyl-CoA dehydrogenase</fullName>
    </submittedName>
</protein>
<accession>A0ABU1N7C8</accession>
<evidence type="ECO:0000313" key="9">
    <source>
        <dbReference type="Proteomes" id="UP001262754"/>
    </source>
</evidence>
<feature type="domain" description="Acyl-CoA dehydrogenase/oxidase N-terminal" evidence="7">
    <location>
        <begin position="26"/>
        <end position="77"/>
    </location>
</feature>
<evidence type="ECO:0000259" key="7">
    <source>
        <dbReference type="Pfam" id="PF02771"/>
    </source>
</evidence>
<keyword evidence="3" id="KW-0285">Flavoprotein</keyword>
<dbReference type="InterPro" id="IPR013786">
    <property type="entry name" value="AcylCoA_DH/ox_N"/>
</dbReference>
<dbReference type="InterPro" id="IPR037069">
    <property type="entry name" value="AcylCoA_DH/ox_N_sf"/>
</dbReference>
<reference evidence="8 9" key="1">
    <citation type="submission" date="2023-07" db="EMBL/GenBank/DDBJ databases">
        <title>Sorghum-associated microbial communities from plants grown in Nebraska, USA.</title>
        <authorList>
            <person name="Schachtman D."/>
        </authorList>
    </citation>
    <scope>NUCLEOTIDE SEQUENCE [LARGE SCALE GENOMIC DNA]</scope>
    <source>
        <strain evidence="8 9">DS2154</strain>
    </source>
</reference>
<dbReference type="PANTHER" id="PTHR43884:SF20">
    <property type="entry name" value="ACYL-COA DEHYDROGENASE FADE28"/>
    <property type="match status" value="1"/>
</dbReference>
<dbReference type="Proteomes" id="UP001262754">
    <property type="component" value="Unassembled WGS sequence"/>
</dbReference>
<name>A0ABU1N7C8_9CAUL</name>
<dbReference type="Pfam" id="PF02771">
    <property type="entry name" value="Acyl-CoA_dh_N"/>
    <property type="match status" value="1"/>
</dbReference>
<dbReference type="Gene3D" id="2.40.110.10">
    <property type="entry name" value="Butyryl-CoA Dehydrogenase, subunit A, domain 2"/>
    <property type="match status" value="1"/>
</dbReference>
<evidence type="ECO:0000259" key="6">
    <source>
        <dbReference type="Pfam" id="PF00441"/>
    </source>
</evidence>